<dbReference type="EMBL" id="BPLQ01007408">
    <property type="protein sequence ID" value="GIY29897.1"/>
    <property type="molecule type" value="Genomic_DNA"/>
</dbReference>
<feature type="compositionally biased region" description="Basic and acidic residues" evidence="1">
    <location>
        <begin position="921"/>
        <end position="948"/>
    </location>
</feature>
<dbReference type="SUPFAM" id="SSF57625">
    <property type="entry name" value="Invertebrate chitin-binding proteins"/>
    <property type="match status" value="1"/>
</dbReference>
<dbReference type="GO" id="GO:0008061">
    <property type="term" value="F:chitin binding"/>
    <property type="evidence" value="ECO:0007669"/>
    <property type="project" value="InterPro"/>
</dbReference>
<reference evidence="4 5" key="1">
    <citation type="submission" date="2021-06" db="EMBL/GenBank/DDBJ databases">
        <title>Caerostris darwini draft genome.</title>
        <authorList>
            <person name="Kono N."/>
            <person name="Arakawa K."/>
        </authorList>
    </citation>
    <scope>NUCLEOTIDE SEQUENCE [LARGE SCALE GENOMIC DNA]</scope>
</reference>
<feature type="compositionally biased region" description="Polar residues" evidence="1">
    <location>
        <begin position="783"/>
        <end position="793"/>
    </location>
</feature>
<comment type="caution">
    <text evidence="4">The sequence shown here is derived from an EMBL/GenBank/DDBJ whole genome shotgun (WGS) entry which is preliminary data.</text>
</comment>
<feature type="chain" id="PRO_5043685854" description="Chitin-binding type-2 domain-containing protein" evidence="2">
    <location>
        <begin position="23"/>
        <end position="980"/>
    </location>
</feature>
<dbReference type="Gene3D" id="2.170.140.10">
    <property type="entry name" value="Chitin binding domain"/>
    <property type="match status" value="1"/>
</dbReference>
<organism evidence="4 5">
    <name type="scientific">Caerostris darwini</name>
    <dbReference type="NCBI Taxonomy" id="1538125"/>
    <lineage>
        <taxon>Eukaryota</taxon>
        <taxon>Metazoa</taxon>
        <taxon>Ecdysozoa</taxon>
        <taxon>Arthropoda</taxon>
        <taxon>Chelicerata</taxon>
        <taxon>Arachnida</taxon>
        <taxon>Araneae</taxon>
        <taxon>Araneomorphae</taxon>
        <taxon>Entelegynae</taxon>
        <taxon>Araneoidea</taxon>
        <taxon>Araneidae</taxon>
        <taxon>Caerostris</taxon>
    </lineage>
</organism>
<keyword evidence="5" id="KW-1185">Reference proteome</keyword>
<feature type="compositionally biased region" description="Gly residues" evidence="1">
    <location>
        <begin position="723"/>
        <end position="733"/>
    </location>
</feature>
<keyword evidence="2" id="KW-0732">Signal</keyword>
<sequence>MDFKMIQLSIFLIGILLITVEGKGNNWSAQGGNQWHVSDNPNYNPQTINHINQNGPGRVNTDNEEIAQYGQGRSWNPPENRGWGLQNIYGQNTRGFEDGFQQQSSPQGWTAGDSQVKDVGNQISGGNNQIPKRMWNPTDSQVKDQDTWNQQGNQNKWSPQDSQIKNDGGNQQNKNNWGPSDSQAKDSNKLNDGNNQGPSGNFDPSDSQRKDSDSWNARGSYPGNFGPNDAQAKDSNMWNNDRNQQPSRPFVPADAEEKAPGPWIDGGNQQNPDGWNPADGQVKDNKGWNRDGNSQGDGSRWGPGEGQMKINNEQSQDGDKDSSRGIWDQGQGPNIPGPNIDGGAGGGQWQPDHGPGQGLGGDWSADQGGINKPTVDQGPAIDIDQGRRDEGGYDSNRGQPDGVGIPDNGFGTEGKRDMGDTGVIPDGFPENNGRIPQGNYKGGDTGRYPGDDPSQWRLEDSIPGTPGEDYPNYSTIPQTGFDCKQHENPGYYGDVEAQCQVFHICQADGRHNSFLCPLGTIFNQQYFVCVWWFNYDCADTTMYYNLNADLYKGGHGGQGNFKGTPHGEGRSNAGPADSYTTPQSVDTGAIGDTGRTDYGSGPVDGRVDSIIPPGVGVENAGQTGIVGPVARPPVDNGVQPGDYGSNEGFGQTGQDLRPPVEQPMSVPQGTWYGQKPQQNVGPRPDTAVVPGGQNTGYDQGGENSHDGGKRNFGNEGSKRNWGIKGGSTSGVIGGRWNNEQDVMANNWENDSSKKGGYVKGRKARSWGDGSVYDSDVDKRWGSEYSNDQQGSWRTQEEVLPPPSTNQETNVRAGANENESQGRNWNTDSNEEKQRSYINGPSELARITDWESKQKNPESSEVAENWSNRKRENDLQETVDQRTSEQERNWRTIGNIPGQIRHERTQSIPKNWWRDSLGRSVEENGENWKEDTEERIQSVNKIQDDKDTPHTYGNWRNLDNYFDHDKEYNSEKNSEQQNWTK</sequence>
<proteinExistence type="predicted"/>
<feature type="region of interest" description="Disordered" evidence="1">
    <location>
        <begin position="561"/>
        <end position="890"/>
    </location>
</feature>
<evidence type="ECO:0000313" key="5">
    <source>
        <dbReference type="Proteomes" id="UP001054837"/>
    </source>
</evidence>
<name>A0AAV4SAQ9_9ARAC</name>
<feature type="domain" description="Chitin-binding type-2" evidence="3">
    <location>
        <begin position="480"/>
        <end position="539"/>
    </location>
</feature>
<feature type="compositionally biased region" description="Polar residues" evidence="1">
    <location>
        <begin position="190"/>
        <end position="205"/>
    </location>
</feature>
<protein>
    <recommendedName>
        <fullName evidence="3">Chitin-binding type-2 domain-containing protein</fullName>
    </recommendedName>
</protein>
<evidence type="ECO:0000256" key="2">
    <source>
        <dbReference type="SAM" id="SignalP"/>
    </source>
</evidence>
<feature type="compositionally biased region" description="Polar residues" evidence="1">
    <location>
        <begin position="233"/>
        <end position="247"/>
    </location>
</feature>
<evidence type="ECO:0000256" key="1">
    <source>
        <dbReference type="SAM" id="MobiDB-lite"/>
    </source>
</evidence>
<dbReference type="PANTHER" id="PTHR22933:SF42">
    <property type="entry name" value="FI18455P1-RELATED"/>
    <property type="match status" value="1"/>
</dbReference>
<dbReference type="Pfam" id="PF01607">
    <property type="entry name" value="CBM_14"/>
    <property type="match status" value="1"/>
</dbReference>
<accession>A0AAV4SAQ9</accession>
<dbReference type="GO" id="GO:0005576">
    <property type="term" value="C:extracellular region"/>
    <property type="evidence" value="ECO:0007669"/>
    <property type="project" value="InterPro"/>
</dbReference>
<dbReference type="AlphaFoldDB" id="A0AAV4SAQ9"/>
<feature type="signal peptide" evidence="2">
    <location>
        <begin position="1"/>
        <end position="22"/>
    </location>
</feature>
<dbReference type="SMART" id="SM00494">
    <property type="entry name" value="ChtBD2"/>
    <property type="match status" value="1"/>
</dbReference>
<feature type="compositionally biased region" description="Low complexity" evidence="1">
    <location>
        <begin position="165"/>
        <end position="176"/>
    </location>
</feature>
<dbReference type="PROSITE" id="PS50940">
    <property type="entry name" value="CHIT_BIND_II"/>
    <property type="match status" value="1"/>
</dbReference>
<dbReference type="InterPro" id="IPR036508">
    <property type="entry name" value="Chitin-bd_dom_sf"/>
</dbReference>
<dbReference type="PANTHER" id="PTHR22933">
    <property type="entry name" value="FI18007P1-RELATED"/>
    <property type="match status" value="1"/>
</dbReference>
<evidence type="ECO:0000259" key="3">
    <source>
        <dbReference type="PROSITE" id="PS50940"/>
    </source>
</evidence>
<feature type="compositionally biased region" description="Basic and acidic residues" evidence="1">
    <location>
        <begin position="866"/>
        <end position="889"/>
    </location>
</feature>
<feature type="compositionally biased region" description="Polar residues" evidence="1">
    <location>
        <begin position="147"/>
        <end position="163"/>
    </location>
</feature>
<feature type="compositionally biased region" description="Polar residues" evidence="1">
    <location>
        <begin position="121"/>
        <end position="130"/>
    </location>
</feature>
<feature type="compositionally biased region" description="Low complexity" evidence="1">
    <location>
        <begin position="328"/>
        <end position="339"/>
    </location>
</feature>
<feature type="compositionally biased region" description="Polar residues" evidence="1">
    <location>
        <begin position="88"/>
        <end position="108"/>
    </location>
</feature>
<feature type="compositionally biased region" description="Basic and acidic residues" evidence="1">
    <location>
        <begin position="845"/>
        <end position="857"/>
    </location>
</feature>
<dbReference type="InterPro" id="IPR002557">
    <property type="entry name" value="Chitin-bd_dom"/>
</dbReference>
<gene>
    <name evidence="4" type="ORF">CDAR_512801</name>
</gene>
<feature type="compositionally biased region" description="Polar residues" evidence="1">
    <location>
        <begin position="816"/>
        <end position="827"/>
    </location>
</feature>
<dbReference type="InterPro" id="IPR052976">
    <property type="entry name" value="Scoloptoxin-like"/>
</dbReference>
<feature type="region of interest" description="Disordered" evidence="1">
    <location>
        <begin position="72"/>
        <end position="454"/>
    </location>
</feature>
<dbReference type="Proteomes" id="UP001054837">
    <property type="component" value="Unassembled WGS sequence"/>
</dbReference>
<evidence type="ECO:0000313" key="4">
    <source>
        <dbReference type="EMBL" id="GIY29897.1"/>
    </source>
</evidence>
<feature type="region of interest" description="Disordered" evidence="1">
    <location>
        <begin position="921"/>
        <end position="954"/>
    </location>
</feature>